<evidence type="ECO:0000256" key="1">
    <source>
        <dbReference type="SAM" id="SignalP"/>
    </source>
</evidence>
<reference evidence="3" key="1">
    <citation type="submission" date="2018-12" db="EMBL/GenBank/DDBJ databases">
        <title>Bacillus chawlae sp. nov., Bacillus glennii sp. nov., and Bacillus saganii sp. nov. Isolated from the Vehicle Assembly Building at Kennedy Space Center where the Viking Spacecraft were Assembled.</title>
        <authorList>
            <person name="Seuylemezian A."/>
            <person name="Vaishampayan P."/>
        </authorList>
    </citation>
    <scope>NUCLEOTIDE SEQUENCE [LARGE SCALE GENOMIC DNA]</scope>
    <source>
        <strain evidence="3">DSM 13966</strain>
    </source>
</reference>
<dbReference type="RefSeq" id="WP_125480087.1">
    <property type="nucleotide sequence ID" value="NZ_RSFW01000013.1"/>
</dbReference>
<feature type="signal peptide" evidence="1">
    <location>
        <begin position="1"/>
        <end position="19"/>
    </location>
</feature>
<protein>
    <submittedName>
        <fullName evidence="2">Uncharacterized protein</fullName>
    </submittedName>
</protein>
<gene>
    <name evidence="2" type="ORF">EJA10_11165</name>
</gene>
<name>A0A427TRQ4_9BACI</name>
<dbReference type="OrthoDB" id="2832951at2"/>
<sequence length="246" mass="27920">MKKWIKLTAVILFMSMGGAGCMSSESKVMEHLEEKYGEKFEVEDVDKASALFPSTSGKDKIFAYPEGNPEQIFVAGESKNSEGEIYDTYVLAKWGEELEKTMEQEVKKQIPDVSDFKFYLRIADSKYNEGMMDTSIYDYLRNINKEAEVVLVAAIKTSGQPDIKTYNEGLFNLYQKLKSLNTDFYTLSVGFVENSMNSDDYIRTSNVNNTPWSNLKGVYGAVVVNDSFQISKPGDMSGYYEVYEEQ</sequence>
<dbReference type="AlphaFoldDB" id="A0A427TRQ4"/>
<comment type="caution">
    <text evidence="2">The sequence shown here is derived from an EMBL/GenBank/DDBJ whole genome shotgun (WGS) entry which is preliminary data.</text>
</comment>
<evidence type="ECO:0000313" key="2">
    <source>
        <dbReference type="EMBL" id="RSD27096.1"/>
    </source>
</evidence>
<dbReference type="Proteomes" id="UP000279911">
    <property type="component" value="Unassembled WGS sequence"/>
</dbReference>
<evidence type="ECO:0000313" key="3">
    <source>
        <dbReference type="Proteomes" id="UP000279911"/>
    </source>
</evidence>
<keyword evidence="1" id="KW-0732">Signal</keyword>
<accession>A0A427TRQ4</accession>
<proteinExistence type="predicted"/>
<organism evidence="2 3">
    <name type="scientific">Mesobacillus subterraneus</name>
    <dbReference type="NCBI Taxonomy" id="285983"/>
    <lineage>
        <taxon>Bacteria</taxon>
        <taxon>Bacillati</taxon>
        <taxon>Bacillota</taxon>
        <taxon>Bacilli</taxon>
        <taxon>Bacillales</taxon>
        <taxon>Bacillaceae</taxon>
        <taxon>Mesobacillus</taxon>
    </lineage>
</organism>
<dbReference type="PROSITE" id="PS51257">
    <property type="entry name" value="PROKAR_LIPOPROTEIN"/>
    <property type="match status" value="1"/>
</dbReference>
<dbReference type="EMBL" id="RSFW01000013">
    <property type="protein sequence ID" value="RSD27096.1"/>
    <property type="molecule type" value="Genomic_DNA"/>
</dbReference>
<feature type="chain" id="PRO_5039094040" evidence="1">
    <location>
        <begin position="20"/>
        <end position="246"/>
    </location>
</feature>